<dbReference type="Pfam" id="PF13456">
    <property type="entry name" value="RVT_3"/>
    <property type="match status" value="1"/>
</dbReference>
<dbReference type="PROSITE" id="PS50016">
    <property type="entry name" value="ZF_PHD_2"/>
    <property type="match status" value="1"/>
</dbReference>
<dbReference type="PANTHER" id="PTHR46309:SF1">
    <property type="entry name" value="PHD FINGER PROTEIN 12"/>
    <property type="match status" value="1"/>
</dbReference>
<keyword evidence="5" id="KW-0539">Nucleus</keyword>
<dbReference type="InterPro" id="IPR011011">
    <property type="entry name" value="Znf_FYVE_PHD"/>
</dbReference>
<evidence type="ECO:0000256" key="4">
    <source>
        <dbReference type="ARBA" id="ARBA00022833"/>
    </source>
</evidence>
<evidence type="ECO:0000256" key="1">
    <source>
        <dbReference type="ARBA" id="ARBA00004123"/>
    </source>
</evidence>
<dbReference type="PANTHER" id="PTHR46309">
    <property type="entry name" value="PHD FINGER PROTEIN 12"/>
    <property type="match status" value="1"/>
</dbReference>
<dbReference type="CDD" id="cd06222">
    <property type="entry name" value="RNase_H_like"/>
    <property type="match status" value="1"/>
</dbReference>
<dbReference type="InterPro" id="IPR044730">
    <property type="entry name" value="RNase_H-like_dom_plant"/>
</dbReference>
<dbReference type="Pfam" id="PF00628">
    <property type="entry name" value="PHD"/>
    <property type="match status" value="1"/>
</dbReference>
<feature type="region of interest" description="Disordered" evidence="6">
    <location>
        <begin position="1494"/>
        <end position="1545"/>
    </location>
</feature>
<dbReference type="STRING" id="4572.M7YJL6"/>
<feature type="compositionally biased region" description="Basic and acidic residues" evidence="6">
    <location>
        <begin position="1526"/>
        <end position="1545"/>
    </location>
</feature>
<evidence type="ECO:0000256" key="2">
    <source>
        <dbReference type="ARBA" id="ARBA00022723"/>
    </source>
</evidence>
<reference evidence="7" key="1">
    <citation type="journal article" date="2013" name="Nature">
        <title>Draft genome of the wheat A-genome progenitor Triticum urartu.</title>
        <authorList>
            <person name="Ling H.Q."/>
            <person name="Zhao S."/>
            <person name="Liu D."/>
            <person name="Wang J."/>
            <person name="Sun H."/>
            <person name="Zhang C."/>
            <person name="Fan H."/>
            <person name="Li D."/>
            <person name="Dong L."/>
            <person name="Tao Y."/>
            <person name="Gao C."/>
            <person name="Wu H."/>
            <person name="Li Y."/>
            <person name="Cui Y."/>
            <person name="Guo X."/>
            <person name="Zheng S."/>
            <person name="Wang B."/>
            <person name="Yu K."/>
            <person name="Liang Q."/>
            <person name="Yang W."/>
            <person name="Lou X."/>
            <person name="Chen J."/>
            <person name="Feng M."/>
            <person name="Jian J."/>
            <person name="Zhang X."/>
            <person name="Luo G."/>
            <person name="Jiang Y."/>
            <person name="Liu J."/>
            <person name="Wang Z."/>
            <person name="Sha Y."/>
            <person name="Zhang B."/>
            <person name="Wu H."/>
            <person name="Tang D."/>
            <person name="Shen Q."/>
            <person name="Xue P."/>
            <person name="Zou S."/>
            <person name="Wang X."/>
            <person name="Liu X."/>
            <person name="Wang F."/>
            <person name="Yang Y."/>
            <person name="An X."/>
            <person name="Dong Z."/>
            <person name="Zhang K."/>
            <person name="Zhang X."/>
            <person name="Luo M.C."/>
            <person name="Dvorak J."/>
            <person name="Tong Y."/>
            <person name="Wang J."/>
            <person name="Yang H."/>
            <person name="Li Z."/>
            <person name="Wang D."/>
            <person name="Zhang A."/>
            <person name="Wang J."/>
        </authorList>
    </citation>
    <scope>NUCLEOTIDE SEQUENCE</scope>
</reference>
<dbReference type="GO" id="GO:0003714">
    <property type="term" value="F:transcription corepressor activity"/>
    <property type="evidence" value="ECO:0007669"/>
    <property type="project" value="InterPro"/>
</dbReference>
<feature type="compositionally biased region" description="Low complexity" evidence="6">
    <location>
        <begin position="882"/>
        <end position="892"/>
    </location>
</feature>
<feature type="region of interest" description="Disordered" evidence="6">
    <location>
        <begin position="321"/>
        <end position="342"/>
    </location>
</feature>
<dbReference type="Gene3D" id="3.30.40.10">
    <property type="entry name" value="Zinc/RING finger domain, C3HC4 (zinc finger)"/>
    <property type="match status" value="1"/>
</dbReference>
<dbReference type="InterPro" id="IPR019787">
    <property type="entry name" value="Znf_PHD-finger"/>
</dbReference>
<feature type="compositionally biased region" description="Basic residues" evidence="6">
    <location>
        <begin position="1036"/>
        <end position="1067"/>
    </location>
</feature>
<dbReference type="OMA" id="HTEPAKC"/>
<dbReference type="InterPro" id="IPR001965">
    <property type="entry name" value="Znf_PHD"/>
</dbReference>
<dbReference type="InterPro" id="IPR002156">
    <property type="entry name" value="RNaseH_domain"/>
</dbReference>
<name>M7YJL6_TRIUA</name>
<dbReference type="InterPro" id="IPR042163">
    <property type="entry name" value="PHF12"/>
</dbReference>
<accession>M7YJL6</accession>
<dbReference type="GO" id="GO:0008270">
    <property type="term" value="F:zinc ion binding"/>
    <property type="evidence" value="ECO:0007669"/>
    <property type="project" value="UniProtKB-KW"/>
</dbReference>
<feature type="region of interest" description="Disordered" evidence="6">
    <location>
        <begin position="474"/>
        <end position="545"/>
    </location>
</feature>
<dbReference type="InterPro" id="IPR056511">
    <property type="entry name" value="IDM1_C"/>
</dbReference>
<protein>
    <submittedName>
        <fullName evidence="7">E3 ubiquitin-protein ligase TRIM33</fullName>
    </submittedName>
</protein>
<dbReference type="Pfam" id="PF16135">
    <property type="entry name" value="TDBD"/>
    <property type="match status" value="1"/>
</dbReference>
<keyword evidence="4" id="KW-0862">Zinc</keyword>
<feature type="compositionally biased region" description="Basic and acidic residues" evidence="6">
    <location>
        <begin position="487"/>
        <end position="500"/>
    </location>
</feature>
<feature type="region of interest" description="Disordered" evidence="6">
    <location>
        <begin position="699"/>
        <end position="729"/>
    </location>
</feature>
<dbReference type="eggNOG" id="ENOG502QV7S">
    <property type="taxonomic scope" value="Eukaryota"/>
</dbReference>
<dbReference type="InterPro" id="IPR032308">
    <property type="entry name" value="TDBD"/>
</dbReference>
<dbReference type="GO" id="GO:0006357">
    <property type="term" value="P:regulation of transcription by RNA polymerase II"/>
    <property type="evidence" value="ECO:0007669"/>
    <property type="project" value="TreeGrafter"/>
</dbReference>
<feature type="region of interest" description="Disordered" evidence="6">
    <location>
        <begin position="741"/>
        <end position="925"/>
    </location>
</feature>
<dbReference type="Pfam" id="PF23209">
    <property type="entry name" value="IDM1_C"/>
    <property type="match status" value="1"/>
</dbReference>
<sequence>MTKPPVQPRRVITPRRGHLLTKVSDLTNPITGTWDEDLVKETLWPIDAQRVLAIPLPMHNMLDFIAWSYTKNGLFTIQSAYLEEWNKQYGTKLQHTNGMGRTNVNPVWHEIWKLSCPAKDRRKLVQEGKVQDALQTSMGARAITANYINAHSPKATSKTGGWSRPPMGFVKLNVDASFDHDLLRGTAGASLRDDNGRFIVGGNWRMDWCADVLTAEALALRFGLFLAQKAGAIVLLLTLTIWRFEHCNRQANKVAHELARLAKFSVMKDWFEEPMRDIGTGMRLNGLERNPMPGIEDALMKDSPKASSLVEVEKPSLGDVDVLGGGGSTLTGKKRKDVPAGENGGVAKRVLRSATMKLHVDAEPEGEAAAAADVSECDALEKTDCEATAGDSLEKTNCEATAGDSLEKTNCEATAGDSLEKTNCEAVAEDGRSGAQTVDASKGDEHMDEVPVKVDDAIQVPAKCSENNVDSAGIAQENGLDNQKSNFESDDKKVKADEKTYSATQEEENVSGTSGGGTDDSQENKGANGPCQGEVIDPSAAAKDDELVIDAKHEEEEVQFERRVTRSSTVKQREASGSSCKSSANAASMESKGRKEDVVHHYTRKVSNTASLKADHTEPAKCGTNTKKNTPNGKISAQRKSGVTGKDYPANITENKASATEIKINSKPQPSMRSGSIAKATTKDAVPLVDQNVCSSAITEKNDTELTDSEGVRSENKTAMPKSPLSVGAKIVASKKRMLESGLDKIAGGSPVETPSMKKTRSTSHTELDQSKKSSGKMLTEKNSGPDKKDILTKRQHHSRAAELSRSVNPSNKDACKLSHNGSDVDGTDIIITHKRNCRGRRERDAPAVMVKQEYSSESEEVIVVRKDRRKRKDPLHKQRSGSRPNRSSGSPKASCSKGNSEAQYGSRAKSGNPGESTGRFEQKRQISEQVKTILLDAGWKIDLRPRNGRNYWDSVYIPPSGKGSYWSITKAYAVYESMQSEQKNEATSENLSKKSPGSPGKTHASVSSSLPQEILSKLKRVVVNKRKTKVELQKLKKRKHGLLKNSKNSKGRPKEKKKKISKERKKRGGCALLARGSNQEAGSSNGFAPYEWKRTVFSWLIDLDVLSVNTRLKCMDESRSKVLLEGLLTRDGINCSCCSKVVTVLEFVAHAGGQPSKPYRNILVDGLDNDLLHCLISAWDKQSDSERQAFFPVSTEGDDPNDDTCGICGDGGNLICCDGCPSTFHMSCLELEEHLNHDAPDNAEVDSLHSCSQCEEKYHPACSPETEDLSSVSNQAGNHFCQQSCRLLFEELQNLLAVKKDLEPEFACRIIQCSHENAPETVLDLDGRVECNSKIAVALSLMDECFLPIVDQRTGINLIRNVVYNCGSNFLRLDFHGFYIFILERGDEIVSAASVRIHGTKLAEMPFIGTRHMYRRQGMCRRLLDGIEMVSLPEPQIHFGILHGAYIGQKFGDVLFSPPVVIPLEVSDKQEVKSINMLVFPGTGLLQKPLLNKQASPQEHPGSEGDVDADAETQGSEVMDQLNSSKEDAETCKEFQRTDFELEV</sequence>
<feature type="compositionally biased region" description="Polar residues" evidence="6">
    <location>
        <begin position="984"/>
        <end position="996"/>
    </location>
</feature>
<dbReference type="GO" id="GO:0005634">
    <property type="term" value="C:nucleus"/>
    <property type="evidence" value="ECO:0007669"/>
    <property type="project" value="UniProtKB-SubCell"/>
</dbReference>
<organism evidence="7">
    <name type="scientific">Triticum urartu</name>
    <name type="common">Red wild einkorn</name>
    <name type="synonym">Crithodium urartu</name>
    <dbReference type="NCBI Taxonomy" id="4572"/>
    <lineage>
        <taxon>Eukaryota</taxon>
        <taxon>Viridiplantae</taxon>
        <taxon>Streptophyta</taxon>
        <taxon>Embryophyta</taxon>
        <taxon>Tracheophyta</taxon>
        <taxon>Spermatophyta</taxon>
        <taxon>Magnoliopsida</taxon>
        <taxon>Liliopsida</taxon>
        <taxon>Poales</taxon>
        <taxon>Poaceae</taxon>
        <taxon>BOP clade</taxon>
        <taxon>Pooideae</taxon>
        <taxon>Triticodae</taxon>
        <taxon>Triticeae</taxon>
        <taxon>Triticinae</taxon>
        <taxon>Triticum</taxon>
    </lineage>
</organism>
<proteinExistence type="predicted"/>
<dbReference type="InterPro" id="IPR013083">
    <property type="entry name" value="Znf_RING/FYVE/PHD"/>
</dbReference>
<evidence type="ECO:0000256" key="5">
    <source>
        <dbReference type="ARBA" id="ARBA00023242"/>
    </source>
</evidence>
<feature type="region of interest" description="Disordered" evidence="6">
    <location>
        <begin position="984"/>
        <end position="1011"/>
    </location>
</feature>
<comment type="subcellular location">
    <subcellularLocation>
        <location evidence="1">Nucleus</location>
    </subcellularLocation>
</comment>
<feature type="compositionally biased region" description="Polar residues" evidence="6">
    <location>
        <begin position="623"/>
        <end position="641"/>
    </location>
</feature>
<feature type="region of interest" description="Disordered" evidence="6">
    <location>
        <begin position="557"/>
        <end position="650"/>
    </location>
</feature>
<keyword evidence="2" id="KW-0479">Metal-binding</keyword>
<dbReference type="GO" id="GO:0004523">
    <property type="term" value="F:RNA-DNA hybrid ribonuclease activity"/>
    <property type="evidence" value="ECO:0007669"/>
    <property type="project" value="InterPro"/>
</dbReference>
<dbReference type="GO" id="GO:0003676">
    <property type="term" value="F:nucleic acid binding"/>
    <property type="evidence" value="ECO:0007669"/>
    <property type="project" value="InterPro"/>
</dbReference>
<dbReference type="EMBL" id="KD229055">
    <property type="protein sequence ID" value="EMS50648.1"/>
    <property type="molecule type" value="Genomic_DNA"/>
</dbReference>
<evidence type="ECO:0000313" key="7">
    <source>
        <dbReference type="EMBL" id="EMS50648.1"/>
    </source>
</evidence>
<dbReference type="SMART" id="SM00249">
    <property type="entry name" value="PHD"/>
    <property type="match status" value="1"/>
</dbReference>
<feature type="region of interest" description="Disordered" evidence="6">
    <location>
        <begin position="1035"/>
        <end position="1067"/>
    </location>
</feature>
<evidence type="ECO:0000256" key="3">
    <source>
        <dbReference type="ARBA" id="ARBA00022771"/>
    </source>
</evidence>
<gene>
    <name evidence="7" type="ORF">TRIUR3_17920</name>
</gene>
<feature type="compositionally biased region" description="Basic and acidic residues" evidence="6">
    <location>
        <begin position="784"/>
        <end position="793"/>
    </location>
</feature>
<feature type="compositionally biased region" description="Basic and acidic residues" evidence="6">
    <location>
        <begin position="700"/>
        <end position="716"/>
    </location>
</feature>
<feature type="compositionally biased region" description="Polar residues" evidence="6">
    <location>
        <begin position="1514"/>
        <end position="1525"/>
    </location>
</feature>
<keyword evidence="3" id="KW-0863">Zinc-finger</keyword>
<evidence type="ECO:0000256" key="6">
    <source>
        <dbReference type="SAM" id="MobiDB-lite"/>
    </source>
</evidence>
<feature type="compositionally biased region" description="Basic residues" evidence="6">
    <location>
        <begin position="867"/>
        <end position="881"/>
    </location>
</feature>
<dbReference type="InterPro" id="IPR054292">
    <property type="entry name" value="DUF7028"/>
</dbReference>
<dbReference type="SUPFAM" id="SSF57903">
    <property type="entry name" value="FYVE/PHD zinc finger"/>
    <property type="match status" value="1"/>
</dbReference>
<feature type="region of interest" description="Disordered" evidence="6">
    <location>
        <begin position="428"/>
        <end position="448"/>
    </location>
</feature>
<dbReference type="Pfam" id="PF22970">
    <property type="entry name" value="DUF7028"/>
    <property type="match status" value="1"/>
</dbReference>
<feature type="compositionally biased region" description="Polar residues" evidence="6">
    <location>
        <begin position="566"/>
        <end position="588"/>
    </location>
</feature>
<feature type="compositionally biased region" description="Basic and acidic residues" evidence="6">
    <location>
        <begin position="591"/>
        <end position="600"/>
    </location>
</feature>